<name>A0A517MD76_9BACT</name>
<sequence length="363" mass="39386">MKRRLGELTILLASLGILGVMVLVSGIVPIKASSGHWPMTRLILDFASDRSVGLHSAGIEVPPLDEPGMVQLGAAIFDNNCRWCHGAPGFPSPPVAAQMTPHPPKLAEAVETWDDAELFYILKHGIKFTGMPAWPTQSHGEEIWPVVAFLRELPDTDADTYLDLIQSEVAKTDAIETPIAYEVATLCAACHGMADSRPTSDRVPVLASQNGAYLKNSLLAYEAGERGSGAMMPIAHRLTDDQISELSSYYAEQIREPAVMKDSSDEELIEAGRLLAANGDRSGKIPSCVDCHGPGEIMRSRDYPRLAGQPARYLQQQLVLFAEVKRGGSDNASLMDSIADKLSDAQRLALSAYYASLNVDRKE</sequence>
<dbReference type="SUPFAM" id="SSF46626">
    <property type="entry name" value="Cytochrome c"/>
    <property type="match status" value="3"/>
</dbReference>
<evidence type="ECO:0000259" key="7">
    <source>
        <dbReference type="PROSITE" id="PS51007"/>
    </source>
</evidence>
<dbReference type="OrthoDB" id="9773456at2"/>
<dbReference type="PROSITE" id="PS51007">
    <property type="entry name" value="CYTC"/>
    <property type="match status" value="2"/>
</dbReference>
<dbReference type="Pfam" id="PF13442">
    <property type="entry name" value="Cytochrome_CBB3"/>
    <property type="match status" value="1"/>
</dbReference>
<evidence type="ECO:0000256" key="6">
    <source>
        <dbReference type="PROSITE-ProRule" id="PRU00433"/>
    </source>
</evidence>
<dbReference type="AlphaFoldDB" id="A0A517MD76"/>
<proteinExistence type="predicted"/>
<evidence type="ECO:0000256" key="3">
    <source>
        <dbReference type="ARBA" id="ARBA00022723"/>
    </source>
</evidence>
<evidence type="ECO:0000256" key="5">
    <source>
        <dbReference type="ARBA" id="ARBA00023004"/>
    </source>
</evidence>
<feature type="domain" description="Cytochrome c" evidence="7">
    <location>
        <begin position="267"/>
        <end position="358"/>
    </location>
</feature>
<dbReference type="InterPro" id="IPR036909">
    <property type="entry name" value="Cyt_c-like_dom_sf"/>
</dbReference>
<dbReference type="InterPro" id="IPR009056">
    <property type="entry name" value="Cyt_c-like_dom"/>
</dbReference>
<dbReference type="GO" id="GO:0020037">
    <property type="term" value="F:heme binding"/>
    <property type="evidence" value="ECO:0007669"/>
    <property type="project" value="InterPro"/>
</dbReference>
<dbReference type="GO" id="GO:0009055">
    <property type="term" value="F:electron transfer activity"/>
    <property type="evidence" value="ECO:0007669"/>
    <property type="project" value="InterPro"/>
</dbReference>
<evidence type="ECO:0000313" key="9">
    <source>
        <dbReference type="Proteomes" id="UP000320672"/>
    </source>
</evidence>
<evidence type="ECO:0000256" key="1">
    <source>
        <dbReference type="ARBA" id="ARBA00022448"/>
    </source>
</evidence>
<dbReference type="RefSeq" id="WP_145351029.1">
    <property type="nucleotide sequence ID" value="NZ_CP036262.1"/>
</dbReference>
<feature type="domain" description="Cytochrome c" evidence="7">
    <location>
        <begin position="68"/>
        <end position="254"/>
    </location>
</feature>
<evidence type="ECO:0000256" key="4">
    <source>
        <dbReference type="ARBA" id="ARBA00022982"/>
    </source>
</evidence>
<gene>
    <name evidence="8" type="primary">cycA_1</name>
    <name evidence="8" type="ORF">FF011L_15890</name>
</gene>
<keyword evidence="4" id="KW-0249">Electron transport</keyword>
<dbReference type="EMBL" id="CP036262">
    <property type="protein sequence ID" value="QDS92840.1"/>
    <property type="molecule type" value="Genomic_DNA"/>
</dbReference>
<reference evidence="8 9" key="1">
    <citation type="submission" date="2019-02" db="EMBL/GenBank/DDBJ databases">
        <title>Deep-cultivation of Planctomycetes and their phenomic and genomic characterization uncovers novel biology.</title>
        <authorList>
            <person name="Wiegand S."/>
            <person name="Jogler M."/>
            <person name="Boedeker C."/>
            <person name="Pinto D."/>
            <person name="Vollmers J."/>
            <person name="Rivas-Marin E."/>
            <person name="Kohn T."/>
            <person name="Peeters S.H."/>
            <person name="Heuer A."/>
            <person name="Rast P."/>
            <person name="Oberbeckmann S."/>
            <person name="Bunk B."/>
            <person name="Jeske O."/>
            <person name="Meyerdierks A."/>
            <person name="Storesund J.E."/>
            <person name="Kallscheuer N."/>
            <person name="Luecker S."/>
            <person name="Lage O.M."/>
            <person name="Pohl T."/>
            <person name="Merkel B.J."/>
            <person name="Hornburger P."/>
            <person name="Mueller R.-W."/>
            <person name="Bruemmer F."/>
            <person name="Labrenz M."/>
            <person name="Spormann A.M."/>
            <person name="Op den Camp H."/>
            <person name="Overmann J."/>
            <person name="Amann R."/>
            <person name="Jetten M.S.M."/>
            <person name="Mascher T."/>
            <person name="Medema M.H."/>
            <person name="Devos D.P."/>
            <person name="Kaster A.-K."/>
            <person name="Ovreas L."/>
            <person name="Rohde M."/>
            <person name="Galperin M.Y."/>
            <person name="Jogler C."/>
        </authorList>
    </citation>
    <scope>NUCLEOTIDE SEQUENCE [LARGE SCALE GENOMIC DNA]</scope>
    <source>
        <strain evidence="8 9">FF011L</strain>
    </source>
</reference>
<evidence type="ECO:0000313" key="8">
    <source>
        <dbReference type="EMBL" id="QDS92840.1"/>
    </source>
</evidence>
<evidence type="ECO:0000256" key="2">
    <source>
        <dbReference type="ARBA" id="ARBA00022617"/>
    </source>
</evidence>
<dbReference type="PANTHER" id="PTHR33751:SF9">
    <property type="entry name" value="CYTOCHROME C4"/>
    <property type="match status" value="1"/>
</dbReference>
<keyword evidence="5 6" id="KW-0408">Iron</keyword>
<keyword evidence="9" id="KW-1185">Reference proteome</keyword>
<keyword evidence="2 6" id="KW-0349">Heme</keyword>
<dbReference type="GO" id="GO:0046872">
    <property type="term" value="F:metal ion binding"/>
    <property type="evidence" value="ECO:0007669"/>
    <property type="project" value="UniProtKB-KW"/>
</dbReference>
<keyword evidence="1" id="KW-0813">Transport</keyword>
<dbReference type="KEGG" id="rml:FF011L_15890"/>
<keyword evidence="3 6" id="KW-0479">Metal-binding</keyword>
<dbReference type="PANTHER" id="PTHR33751">
    <property type="entry name" value="CBB3-TYPE CYTOCHROME C OXIDASE SUBUNIT FIXP"/>
    <property type="match status" value="1"/>
</dbReference>
<dbReference type="InterPro" id="IPR050597">
    <property type="entry name" value="Cytochrome_c_Oxidase_Subunit"/>
</dbReference>
<dbReference type="Gene3D" id="1.10.760.10">
    <property type="entry name" value="Cytochrome c-like domain"/>
    <property type="match status" value="3"/>
</dbReference>
<dbReference type="Proteomes" id="UP000320672">
    <property type="component" value="Chromosome"/>
</dbReference>
<organism evidence="8 9">
    <name type="scientific">Roseimaritima multifibrata</name>
    <dbReference type="NCBI Taxonomy" id="1930274"/>
    <lineage>
        <taxon>Bacteria</taxon>
        <taxon>Pseudomonadati</taxon>
        <taxon>Planctomycetota</taxon>
        <taxon>Planctomycetia</taxon>
        <taxon>Pirellulales</taxon>
        <taxon>Pirellulaceae</taxon>
        <taxon>Roseimaritima</taxon>
    </lineage>
</organism>
<protein>
    <submittedName>
        <fullName evidence="8">Cytochrome c4</fullName>
    </submittedName>
</protein>
<accession>A0A517MD76</accession>